<sequence length="200" mass="22490">MDPASMLSLLSLSPELRTRIYFFTDPIQECSVTIVSYGRPRIPFLLPKQELPVLRVWPSNFAKSESPRALVTGRFQTASILRFPSSRYSSVGSCVESHRYHVQQIQEEAAEDLHEAIPNNLYVHTTFNPRLPFSNHNNSAVSSAGSLISSKQPLARIYIFSISDFCSFFDRWIPETPTLTAIPQGRRGVNASLESKLAKT</sequence>
<evidence type="ECO:0000313" key="1">
    <source>
        <dbReference type="EMBL" id="KAF9751593.1"/>
    </source>
</evidence>
<reference evidence="1" key="1">
    <citation type="submission" date="2020-10" db="EMBL/GenBank/DDBJ databases">
        <title>High-Quality Genome Resource of Clonostachys rosea strain S41 by Oxford Nanopore Long-Read Sequencing.</title>
        <authorList>
            <person name="Wang H."/>
        </authorList>
    </citation>
    <scope>NUCLEOTIDE SEQUENCE</scope>
    <source>
        <strain evidence="1">S41</strain>
    </source>
</reference>
<evidence type="ECO:0000313" key="2">
    <source>
        <dbReference type="Proteomes" id="UP000616885"/>
    </source>
</evidence>
<protein>
    <submittedName>
        <fullName evidence="1">Uncharacterized protein</fullName>
    </submittedName>
</protein>
<name>A0A8H7N9H7_BIOOC</name>
<organism evidence="1 2">
    <name type="scientific">Bionectria ochroleuca</name>
    <name type="common">Gliocladium roseum</name>
    <dbReference type="NCBI Taxonomy" id="29856"/>
    <lineage>
        <taxon>Eukaryota</taxon>
        <taxon>Fungi</taxon>
        <taxon>Dikarya</taxon>
        <taxon>Ascomycota</taxon>
        <taxon>Pezizomycotina</taxon>
        <taxon>Sordariomycetes</taxon>
        <taxon>Hypocreomycetidae</taxon>
        <taxon>Hypocreales</taxon>
        <taxon>Bionectriaceae</taxon>
        <taxon>Clonostachys</taxon>
    </lineage>
</organism>
<accession>A0A8H7N9H7</accession>
<dbReference type="EMBL" id="JADCTT010000005">
    <property type="protein sequence ID" value="KAF9751593.1"/>
    <property type="molecule type" value="Genomic_DNA"/>
</dbReference>
<comment type="caution">
    <text evidence="1">The sequence shown here is derived from an EMBL/GenBank/DDBJ whole genome shotgun (WGS) entry which is preliminary data.</text>
</comment>
<dbReference type="Proteomes" id="UP000616885">
    <property type="component" value="Unassembled WGS sequence"/>
</dbReference>
<gene>
    <name evidence="1" type="ORF">IM811_013387</name>
</gene>
<dbReference type="AlphaFoldDB" id="A0A8H7N9H7"/>
<proteinExistence type="predicted"/>